<dbReference type="SMART" id="SM00862">
    <property type="entry name" value="Trans_reg_C"/>
    <property type="match status" value="1"/>
</dbReference>
<feature type="modified residue" description="4-aspartylphosphate" evidence="7">
    <location>
        <position position="55"/>
    </location>
</feature>
<evidence type="ECO:0000256" key="7">
    <source>
        <dbReference type="PROSITE-ProRule" id="PRU00169"/>
    </source>
</evidence>
<dbReference type="SUPFAM" id="SSF52172">
    <property type="entry name" value="CheY-like"/>
    <property type="match status" value="1"/>
</dbReference>
<evidence type="ECO:0000313" key="12">
    <source>
        <dbReference type="Proteomes" id="UP000565468"/>
    </source>
</evidence>
<dbReference type="PANTHER" id="PTHR48111:SF2">
    <property type="entry name" value="RESPONSE REGULATOR SAER"/>
    <property type="match status" value="1"/>
</dbReference>
<evidence type="ECO:0000256" key="3">
    <source>
        <dbReference type="ARBA" id="ARBA00023012"/>
    </source>
</evidence>
<evidence type="ECO:0000259" key="9">
    <source>
        <dbReference type="PROSITE" id="PS50110"/>
    </source>
</evidence>
<dbReference type="GO" id="GO:0000156">
    <property type="term" value="F:phosphorelay response regulator activity"/>
    <property type="evidence" value="ECO:0007669"/>
    <property type="project" value="TreeGrafter"/>
</dbReference>
<dbReference type="RefSeq" id="WP_169503300.1">
    <property type="nucleotide sequence ID" value="NZ_JABBPN010000002.1"/>
</dbReference>
<dbReference type="GO" id="GO:0005829">
    <property type="term" value="C:cytosol"/>
    <property type="evidence" value="ECO:0007669"/>
    <property type="project" value="TreeGrafter"/>
</dbReference>
<dbReference type="GO" id="GO:0032993">
    <property type="term" value="C:protein-DNA complex"/>
    <property type="evidence" value="ECO:0007669"/>
    <property type="project" value="TreeGrafter"/>
</dbReference>
<dbReference type="Proteomes" id="UP000565468">
    <property type="component" value="Unassembled WGS sequence"/>
</dbReference>
<dbReference type="FunFam" id="3.40.50.2300:FF:000001">
    <property type="entry name" value="DNA-binding response regulator PhoB"/>
    <property type="match status" value="1"/>
</dbReference>
<keyword evidence="2 7" id="KW-0597">Phosphoprotein</keyword>
<keyword evidence="5 8" id="KW-0238">DNA-binding</keyword>
<dbReference type="PROSITE" id="PS50110">
    <property type="entry name" value="RESPONSE_REGULATORY"/>
    <property type="match status" value="1"/>
</dbReference>
<dbReference type="PROSITE" id="PS51755">
    <property type="entry name" value="OMPR_PHOB"/>
    <property type="match status" value="1"/>
</dbReference>
<dbReference type="CDD" id="cd17574">
    <property type="entry name" value="REC_OmpR"/>
    <property type="match status" value="1"/>
</dbReference>
<dbReference type="CDD" id="cd00383">
    <property type="entry name" value="trans_reg_C"/>
    <property type="match status" value="1"/>
</dbReference>
<dbReference type="Gene3D" id="3.40.50.2300">
    <property type="match status" value="1"/>
</dbReference>
<organism evidence="11 12">
    <name type="scientific">Paenibacillus lemnae</name>
    <dbReference type="NCBI Taxonomy" id="1330551"/>
    <lineage>
        <taxon>Bacteria</taxon>
        <taxon>Bacillati</taxon>
        <taxon>Bacillota</taxon>
        <taxon>Bacilli</taxon>
        <taxon>Bacillales</taxon>
        <taxon>Paenibacillaceae</taxon>
        <taxon>Paenibacillus</taxon>
    </lineage>
</organism>
<keyword evidence="3" id="KW-0902">Two-component regulatory system</keyword>
<dbReference type="FunFam" id="1.10.10.10:FF:000018">
    <property type="entry name" value="DNA-binding response regulator ResD"/>
    <property type="match status" value="1"/>
</dbReference>
<feature type="domain" description="Response regulatory" evidence="9">
    <location>
        <begin position="6"/>
        <end position="119"/>
    </location>
</feature>
<dbReference type="InterPro" id="IPR011006">
    <property type="entry name" value="CheY-like_superfamily"/>
</dbReference>
<dbReference type="SUPFAM" id="SSF46894">
    <property type="entry name" value="C-terminal effector domain of the bipartite response regulators"/>
    <property type="match status" value="1"/>
</dbReference>
<comment type="caution">
    <text evidence="11">The sequence shown here is derived from an EMBL/GenBank/DDBJ whole genome shotgun (WGS) entry which is preliminary data.</text>
</comment>
<feature type="DNA-binding region" description="OmpR/PhoB-type" evidence="8">
    <location>
        <begin position="132"/>
        <end position="231"/>
    </location>
</feature>
<evidence type="ECO:0000256" key="6">
    <source>
        <dbReference type="ARBA" id="ARBA00023163"/>
    </source>
</evidence>
<comment type="subcellular location">
    <subcellularLocation>
        <location evidence="1">Cytoplasm</location>
    </subcellularLocation>
</comment>
<dbReference type="Pfam" id="PF00072">
    <property type="entry name" value="Response_reg"/>
    <property type="match status" value="1"/>
</dbReference>
<sequence>MQSTPVVLIADDEAEIRDVLHVYLRNEGYMVLEAENGLEVLQTLEQEKPDVIIMDVMMPQMDGITTCIKIREHSNIPIIILSAKETQLDKITGLSIGADDYVTKPFHPLELMARVKVQLRRHSDKKDDQKSTDILRIGELMIDIPQHEVSIQDRQIKLTPLEFSILKLLASHRGQVFSVDRIYESVWKEPASSSEQTVMVHIRNLREKLEVDPRHPKYIKTVWGVGYKIEK</sequence>
<dbReference type="InterPro" id="IPR036388">
    <property type="entry name" value="WH-like_DNA-bd_sf"/>
</dbReference>
<reference evidence="11 12" key="1">
    <citation type="submission" date="2020-04" db="EMBL/GenBank/DDBJ databases">
        <title>Paenibacillus algicola sp. nov., a novel marine bacterium producing alginate lyase.</title>
        <authorList>
            <person name="Huang H."/>
        </authorList>
    </citation>
    <scope>NUCLEOTIDE SEQUENCE [LARGE SCALE GENOMIC DNA]</scope>
    <source>
        <strain evidence="11 12">L7-75</strain>
    </source>
</reference>
<gene>
    <name evidence="11" type="ORF">HII30_02155</name>
</gene>
<accession>A0A848M2Y2</accession>
<dbReference type="InterPro" id="IPR001789">
    <property type="entry name" value="Sig_transdc_resp-reg_receiver"/>
</dbReference>
<evidence type="ECO:0000313" key="11">
    <source>
        <dbReference type="EMBL" id="NMO94590.1"/>
    </source>
</evidence>
<dbReference type="AlphaFoldDB" id="A0A848M2Y2"/>
<dbReference type="GO" id="GO:0000976">
    <property type="term" value="F:transcription cis-regulatory region binding"/>
    <property type="evidence" value="ECO:0007669"/>
    <property type="project" value="TreeGrafter"/>
</dbReference>
<evidence type="ECO:0000256" key="8">
    <source>
        <dbReference type="PROSITE-ProRule" id="PRU01091"/>
    </source>
</evidence>
<name>A0A848M2Y2_PAELE</name>
<evidence type="ECO:0000256" key="1">
    <source>
        <dbReference type="ARBA" id="ARBA00004496"/>
    </source>
</evidence>
<evidence type="ECO:0000259" key="10">
    <source>
        <dbReference type="PROSITE" id="PS51755"/>
    </source>
</evidence>
<protein>
    <submittedName>
        <fullName evidence="11">Response regulator transcription factor</fullName>
    </submittedName>
</protein>
<dbReference type="InterPro" id="IPR016032">
    <property type="entry name" value="Sig_transdc_resp-reg_C-effctor"/>
</dbReference>
<evidence type="ECO:0000256" key="2">
    <source>
        <dbReference type="ARBA" id="ARBA00022553"/>
    </source>
</evidence>
<dbReference type="GO" id="GO:0006355">
    <property type="term" value="P:regulation of DNA-templated transcription"/>
    <property type="evidence" value="ECO:0007669"/>
    <property type="project" value="InterPro"/>
</dbReference>
<dbReference type="Gene3D" id="6.10.250.690">
    <property type="match status" value="1"/>
</dbReference>
<dbReference type="InterPro" id="IPR039420">
    <property type="entry name" value="WalR-like"/>
</dbReference>
<feature type="domain" description="OmpR/PhoB-type" evidence="10">
    <location>
        <begin position="132"/>
        <end position="231"/>
    </location>
</feature>
<keyword evidence="12" id="KW-1185">Reference proteome</keyword>
<dbReference type="EMBL" id="JABBPN010000002">
    <property type="protein sequence ID" value="NMO94590.1"/>
    <property type="molecule type" value="Genomic_DNA"/>
</dbReference>
<dbReference type="SMART" id="SM00448">
    <property type="entry name" value="REC"/>
    <property type="match status" value="1"/>
</dbReference>
<evidence type="ECO:0000256" key="5">
    <source>
        <dbReference type="ARBA" id="ARBA00023125"/>
    </source>
</evidence>
<dbReference type="Gene3D" id="1.10.10.10">
    <property type="entry name" value="Winged helix-like DNA-binding domain superfamily/Winged helix DNA-binding domain"/>
    <property type="match status" value="1"/>
</dbReference>
<keyword evidence="4" id="KW-0805">Transcription regulation</keyword>
<proteinExistence type="predicted"/>
<dbReference type="InterPro" id="IPR001867">
    <property type="entry name" value="OmpR/PhoB-type_DNA-bd"/>
</dbReference>
<evidence type="ECO:0000256" key="4">
    <source>
        <dbReference type="ARBA" id="ARBA00023015"/>
    </source>
</evidence>
<dbReference type="PANTHER" id="PTHR48111">
    <property type="entry name" value="REGULATOR OF RPOS"/>
    <property type="match status" value="1"/>
</dbReference>
<dbReference type="Pfam" id="PF00486">
    <property type="entry name" value="Trans_reg_C"/>
    <property type="match status" value="1"/>
</dbReference>
<keyword evidence="6" id="KW-0804">Transcription</keyword>